<accession>A0A081AW79</accession>
<evidence type="ECO:0000313" key="2">
    <source>
        <dbReference type="Proteomes" id="UP000028582"/>
    </source>
</evidence>
<name>A0A081AW79_PHYNI</name>
<dbReference type="AlphaFoldDB" id="A0A081AW79"/>
<proteinExistence type="predicted"/>
<organism evidence="1 2">
    <name type="scientific">Phytophthora nicotianae P1976</name>
    <dbReference type="NCBI Taxonomy" id="1317066"/>
    <lineage>
        <taxon>Eukaryota</taxon>
        <taxon>Sar</taxon>
        <taxon>Stramenopiles</taxon>
        <taxon>Oomycota</taxon>
        <taxon>Peronosporomycetes</taxon>
        <taxon>Peronosporales</taxon>
        <taxon>Peronosporaceae</taxon>
        <taxon>Phytophthora</taxon>
    </lineage>
</organism>
<evidence type="ECO:0000313" key="1">
    <source>
        <dbReference type="EMBL" id="ETO83140.1"/>
    </source>
</evidence>
<gene>
    <name evidence="1" type="ORF">F444_02789</name>
</gene>
<sequence>MQQRVSDEKAKTALESKNPVVIGDAATIIIRTLSVALFHEVSNIVL</sequence>
<dbReference type="EMBL" id="ANJA01000552">
    <property type="protein sequence ID" value="ETO83140.1"/>
    <property type="molecule type" value="Genomic_DNA"/>
</dbReference>
<protein>
    <submittedName>
        <fullName evidence="1">Uncharacterized protein</fullName>
    </submittedName>
</protein>
<dbReference type="Proteomes" id="UP000028582">
    <property type="component" value="Unassembled WGS sequence"/>
</dbReference>
<comment type="caution">
    <text evidence="1">The sequence shown here is derived from an EMBL/GenBank/DDBJ whole genome shotgun (WGS) entry which is preliminary data.</text>
</comment>
<reference evidence="1 2" key="1">
    <citation type="submission" date="2013-11" db="EMBL/GenBank/DDBJ databases">
        <title>The Genome Sequence of Phytophthora parasitica P1976.</title>
        <authorList>
            <consortium name="The Broad Institute Genomics Platform"/>
            <person name="Russ C."/>
            <person name="Tyler B."/>
            <person name="Panabieres F."/>
            <person name="Shan W."/>
            <person name="Tripathy S."/>
            <person name="Grunwald N."/>
            <person name="Machado M."/>
            <person name="Johnson C.S."/>
            <person name="Walker B."/>
            <person name="Young S."/>
            <person name="Zeng Q."/>
            <person name="Gargeya S."/>
            <person name="Fitzgerald M."/>
            <person name="Haas B."/>
            <person name="Abouelleil A."/>
            <person name="Allen A.W."/>
            <person name="Alvarado L."/>
            <person name="Arachchi H.M."/>
            <person name="Berlin A.M."/>
            <person name="Chapman S.B."/>
            <person name="Gainer-Dewar J."/>
            <person name="Goldberg J."/>
            <person name="Griggs A."/>
            <person name="Gujja S."/>
            <person name="Hansen M."/>
            <person name="Howarth C."/>
            <person name="Imamovic A."/>
            <person name="Ireland A."/>
            <person name="Larimer J."/>
            <person name="McCowan C."/>
            <person name="Murphy C."/>
            <person name="Pearson M."/>
            <person name="Poon T.W."/>
            <person name="Priest M."/>
            <person name="Roberts A."/>
            <person name="Saif S."/>
            <person name="Shea T."/>
            <person name="Sisk P."/>
            <person name="Sykes S."/>
            <person name="Wortman J."/>
            <person name="Nusbaum C."/>
            <person name="Birren B."/>
        </authorList>
    </citation>
    <scope>NUCLEOTIDE SEQUENCE [LARGE SCALE GENOMIC DNA]</scope>
    <source>
        <strain evidence="1 2">P1976</strain>
    </source>
</reference>